<dbReference type="Pfam" id="PF00378">
    <property type="entry name" value="ECH_1"/>
    <property type="match status" value="1"/>
</dbReference>
<evidence type="ECO:0000313" key="2">
    <source>
        <dbReference type="EMBL" id="AWY40075.1"/>
    </source>
</evidence>
<evidence type="ECO:0000256" key="1">
    <source>
        <dbReference type="ARBA" id="ARBA00005254"/>
    </source>
</evidence>
<comment type="similarity">
    <text evidence="1">Belongs to the enoyl-CoA hydratase/isomerase family.</text>
</comment>
<dbReference type="PANTHER" id="PTHR43459:SF1">
    <property type="entry name" value="EG:BACN32G11.4 PROTEIN"/>
    <property type="match status" value="1"/>
</dbReference>
<dbReference type="GO" id="GO:0016853">
    <property type="term" value="F:isomerase activity"/>
    <property type="evidence" value="ECO:0007669"/>
    <property type="project" value="UniProtKB-KW"/>
</dbReference>
<dbReference type="Gene3D" id="1.10.12.10">
    <property type="entry name" value="Lyase 2-enoyl-coa Hydratase, Chain A, domain 2"/>
    <property type="match status" value="1"/>
</dbReference>
<protein>
    <submittedName>
        <fullName evidence="2">Enoyl-CoA hydratase/isomerase family protein</fullName>
    </submittedName>
</protein>
<dbReference type="RefSeq" id="WP_090469057.1">
    <property type="nucleotide sequence ID" value="NZ_CP029693.1"/>
</dbReference>
<reference evidence="2 3" key="1">
    <citation type="submission" date="2018-05" db="EMBL/GenBank/DDBJ databases">
        <title>Whole genome sequence of Pseudomonas putida JBC17.</title>
        <authorList>
            <person name="Lee Y.H."/>
            <person name="David K."/>
        </authorList>
    </citation>
    <scope>NUCLEOTIDE SEQUENCE [LARGE SCALE GENOMIC DNA]</scope>
    <source>
        <strain evidence="2 3">JBC17</strain>
    </source>
</reference>
<gene>
    <name evidence="2" type="ORF">DKY63_09245</name>
</gene>
<dbReference type="OrthoDB" id="9797151at2"/>
<dbReference type="EMBL" id="CP029693">
    <property type="protein sequence ID" value="AWY40075.1"/>
    <property type="molecule type" value="Genomic_DNA"/>
</dbReference>
<dbReference type="AlphaFoldDB" id="A0A2Z4RH58"/>
<dbReference type="CDD" id="cd06558">
    <property type="entry name" value="crotonase-like"/>
    <property type="match status" value="1"/>
</dbReference>
<evidence type="ECO:0000313" key="3">
    <source>
        <dbReference type="Proteomes" id="UP000250299"/>
    </source>
</evidence>
<dbReference type="InterPro" id="IPR029045">
    <property type="entry name" value="ClpP/crotonase-like_dom_sf"/>
</dbReference>
<name>A0A2Z4RH58_PSEPU</name>
<dbReference type="PANTHER" id="PTHR43459">
    <property type="entry name" value="ENOYL-COA HYDRATASE"/>
    <property type="match status" value="1"/>
</dbReference>
<dbReference type="InterPro" id="IPR014748">
    <property type="entry name" value="Enoyl-CoA_hydra_C"/>
</dbReference>
<dbReference type="InterPro" id="IPR001753">
    <property type="entry name" value="Enoyl-CoA_hydra/iso"/>
</dbReference>
<dbReference type="Proteomes" id="UP000250299">
    <property type="component" value="Chromosome"/>
</dbReference>
<keyword evidence="2" id="KW-0413">Isomerase</keyword>
<dbReference type="SUPFAM" id="SSF52096">
    <property type="entry name" value="ClpP/crotonase"/>
    <property type="match status" value="1"/>
</dbReference>
<accession>A0A2Z4RH58</accession>
<proteinExistence type="inferred from homology"/>
<organism evidence="2 3">
    <name type="scientific">Pseudomonas putida</name>
    <name type="common">Arthrobacter siderocapsulatus</name>
    <dbReference type="NCBI Taxonomy" id="303"/>
    <lineage>
        <taxon>Bacteria</taxon>
        <taxon>Pseudomonadati</taxon>
        <taxon>Pseudomonadota</taxon>
        <taxon>Gammaproteobacteria</taxon>
        <taxon>Pseudomonadales</taxon>
        <taxon>Pseudomonadaceae</taxon>
        <taxon>Pseudomonas</taxon>
    </lineage>
</organism>
<sequence>MNFADYKTIAFERRGRVLNVTFNQPEKLNSFAGVSHTELSWLFYDLVEDTESDIIVVSGAGRAFSAGGDIEYMQWLHDNPTEFYRCVREAKRIVNGMLECDKPIIAKVNGDAIGLGATVAVFCDVVFAAETARFGDPHNNVGLISGDGGQIMWPYLMGYARAKHYLFTGEKFTAKQGVEFGMVNAAMPAAELDAYVDAYADKLAAMPVQSLRWSKSTINVPLRQMAASMMDVGMAYENVSSASKDHVEAIAAFREKRTPKFNQR</sequence>
<dbReference type="Gene3D" id="3.90.226.10">
    <property type="entry name" value="2-enoyl-CoA Hydratase, Chain A, domain 1"/>
    <property type="match status" value="1"/>
</dbReference>